<keyword evidence="2" id="KW-0175">Coiled coil</keyword>
<protein>
    <recommendedName>
        <fullName evidence="4">Sushi domain-containing protein</fullName>
    </recommendedName>
</protein>
<evidence type="ECO:0000256" key="1">
    <source>
        <dbReference type="ARBA" id="ARBA00023157"/>
    </source>
</evidence>
<evidence type="ECO:0000313" key="5">
    <source>
        <dbReference type="EMBL" id="KAK0063790.1"/>
    </source>
</evidence>
<dbReference type="EMBL" id="JASAOG010000020">
    <property type="protein sequence ID" value="KAK0063790.1"/>
    <property type="molecule type" value="Genomic_DNA"/>
</dbReference>
<evidence type="ECO:0000256" key="3">
    <source>
        <dbReference type="SAM" id="Phobius"/>
    </source>
</evidence>
<feature type="domain" description="Sushi" evidence="4">
    <location>
        <begin position="24"/>
        <end position="60"/>
    </location>
</feature>
<reference evidence="5" key="2">
    <citation type="submission" date="2023-04" db="EMBL/GenBank/DDBJ databases">
        <authorList>
            <person name="Bu L."/>
            <person name="Lu L."/>
            <person name="Laidemitt M.R."/>
            <person name="Zhang S.M."/>
            <person name="Mutuku M."/>
            <person name="Mkoji G."/>
            <person name="Steinauer M."/>
            <person name="Loker E.S."/>
        </authorList>
    </citation>
    <scope>NUCLEOTIDE SEQUENCE</scope>
    <source>
        <strain evidence="5">KasaAsao</strain>
        <tissue evidence="5">Whole Snail</tissue>
    </source>
</reference>
<evidence type="ECO:0000256" key="2">
    <source>
        <dbReference type="SAM" id="Coils"/>
    </source>
</evidence>
<feature type="transmembrane region" description="Helical" evidence="3">
    <location>
        <begin position="70"/>
        <end position="91"/>
    </location>
</feature>
<comment type="caution">
    <text evidence="5">The sequence shown here is derived from an EMBL/GenBank/DDBJ whole genome shotgun (WGS) entry which is preliminary data.</text>
</comment>
<name>A0AAD8C044_BIOPF</name>
<dbReference type="InterPro" id="IPR000436">
    <property type="entry name" value="Sushi_SCR_CCP_dom"/>
</dbReference>
<feature type="coiled-coil region" evidence="2">
    <location>
        <begin position="178"/>
        <end position="219"/>
    </location>
</feature>
<evidence type="ECO:0000259" key="4">
    <source>
        <dbReference type="Pfam" id="PF00084"/>
    </source>
</evidence>
<dbReference type="Proteomes" id="UP001233172">
    <property type="component" value="Unassembled WGS sequence"/>
</dbReference>
<dbReference type="AlphaFoldDB" id="A0AAD8C044"/>
<keyword evidence="3" id="KW-0812">Transmembrane</keyword>
<keyword evidence="3" id="KW-1133">Transmembrane helix</keyword>
<organism evidence="5 6">
    <name type="scientific">Biomphalaria pfeifferi</name>
    <name type="common">Bloodfluke planorb</name>
    <name type="synonym">Freshwater snail</name>
    <dbReference type="NCBI Taxonomy" id="112525"/>
    <lineage>
        <taxon>Eukaryota</taxon>
        <taxon>Metazoa</taxon>
        <taxon>Spiralia</taxon>
        <taxon>Lophotrochozoa</taxon>
        <taxon>Mollusca</taxon>
        <taxon>Gastropoda</taxon>
        <taxon>Heterobranchia</taxon>
        <taxon>Euthyneura</taxon>
        <taxon>Panpulmonata</taxon>
        <taxon>Hygrophila</taxon>
        <taxon>Lymnaeoidea</taxon>
        <taxon>Planorbidae</taxon>
        <taxon>Biomphalaria</taxon>
    </lineage>
</organism>
<evidence type="ECO:0000313" key="6">
    <source>
        <dbReference type="Proteomes" id="UP001233172"/>
    </source>
</evidence>
<keyword evidence="1" id="KW-1015">Disulfide bond</keyword>
<keyword evidence="6" id="KW-1185">Reference proteome</keyword>
<keyword evidence="3" id="KW-0472">Membrane</keyword>
<dbReference type="Pfam" id="PF00084">
    <property type="entry name" value="Sushi"/>
    <property type="match status" value="1"/>
</dbReference>
<sequence length="229" mass="26621">MECNISGCPYFNAFKKFYTYDCVDKNTIEFSCLNNFHYVSGNLTSSCINNTWTSEEAIVCEVDYLMQSSILAPLIAGSTVFLCFIFLFLDLHVYRLNSIRIHNSAVRRHWHCGPLRVLENYTMRPLQYQGKVKRKRLRKYMGDLGLGVISTTDFQPPTDLDENAASGAVDKPERLSVLSDRQNRLQELNDREAMTKEQIKMYKKRLEELEHEVKEIVKARDGFLLKLNR</sequence>
<proteinExistence type="predicted"/>
<gene>
    <name evidence="5" type="ORF">Bpfe_006941</name>
</gene>
<reference evidence="5" key="1">
    <citation type="journal article" date="2023" name="PLoS Negl. Trop. Dis.">
        <title>A genome sequence for Biomphalaria pfeifferi, the major vector snail for the human-infecting parasite Schistosoma mansoni.</title>
        <authorList>
            <person name="Bu L."/>
            <person name="Lu L."/>
            <person name="Laidemitt M.R."/>
            <person name="Zhang S.M."/>
            <person name="Mutuku M."/>
            <person name="Mkoji G."/>
            <person name="Steinauer M."/>
            <person name="Loker E.S."/>
        </authorList>
    </citation>
    <scope>NUCLEOTIDE SEQUENCE</scope>
    <source>
        <strain evidence="5">KasaAsao</strain>
    </source>
</reference>
<accession>A0AAD8C044</accession>